<dbReference type="RefSeq" id="WP_208670751.1">
    <property type="nucleotide sequence ID" value="NZ_CP024767.1"/>
</dbReference>
<keyword evidence="2" id="KW-1185">Reference proteome</keyword>
<dbReference type="InterPro" id="IPR018840">
    <property type="entry name" value="DUF2441"/>
</dbReference>
<dbReference type="Pfam" id="PF10386">
    <property type="entry name" value="DUF2441"/>
    <property type="match status" value="1"/>
</dbReference>
<dbReference type="EMBL" id="CP024767">
    <property type="protein sequence ID" value="QAY83359.1"/>
    <property type="molecule type" value="Genomic_DNA"/>
</dbReference>
<protein>
    <recommendedName>
        <fullName evidence="3">DUF2441 domain-containing protein</fullName>
    </recommendedName>
</protein>
<name>A0A4P6FX36_9PSED</name>
<reference evidence="1 2" key="1">
    <citation type="submission" date="2017-11" db="EMBL/GenBank/DDBJ databases">
        <title>Genome sequence of Pseudomonas arsenicoxydans ACM1.</title>
        <authorList>
            <person name="Nascimento F.X."/>
        </authorList>
    </citation>
    <scope>NUCLEOTIDE SEQUENCE [LARGE SCALE GENOMIC DNA]</scope>
    <source>
        <strain evidence="1 2">ACM1</strain>
    </source>
</reference>
<evidence type="ECO:0008006" key="3">
    <source>
        <dbReference type="Google" id="ProtNLM"/>
    </source>
</evidence>
<dbReference type="Proteomes" id="UP000291121">
    <property type="component" value="Chromosome"/>
</dbReference>
<accession>A0A4P6FX36</accession>
<evidence type="ECO:0000313" key="1">
    <source>
        <dbReference type="EMBL" id="QAY83359.1"/>
    </source>
</evidence>
<evidence type="ECO:0000313" key="2">
    <source>
        <dbReference type="Proteomes" id="UP000291121"/>
    </source>
</evidence>
<dbReference type="Gene3D" id="1.10.3800.10">
    <property type="entry name" value="ADP-ribosylation domain"/>
    <property type="match status" value="1"/>
</dbReference>
<gene>
    <name evidence="1" type="ORF">CUN61_04970</name>
</gene>
<sequence>MQYFHIDSCYAPAGKRLLEVGQTINTSSRPFNPYYEQMRDIHHVIPVGGQERRLKELLVSRDIEQFSSRELANNFHGVIDTYIRLLREMEFENIRREQYASRPSRTRCIWLTDNLDEAIYWRKRLNKPNSTRIVRVEVDGTLHQADGRYLSAESSSLSELRVAAQSYWGGVLRADSEREFLLEGAMTIIAVEACESPIT</sequence>
<dbReference type="Gene3D" id="3.20.170.10">
    <property type="entry name" value="ADP-ribosylation domain"/>
    <property type="match status" value="1"/>
</dbReference>
<proteinExistence type="predicted"/>
<organism evidence="1 2">
    <name type="scientific">Pseudomonas arsenicoxydans</name>
    <dbReference type="NCBI Taxonomy" id="702115"/>
    <lineage>
        <taxon>Bacteria</taxon>
        <taxon>Pseudomonadati</taxon>
        <taxon>Pseudomonadota</taxon>
        <taxon>Gammaproteobacteria</taxon>
        <taxon>Pseudomonadales</taxon>
        <taxon>Pseudomonadaceae</taxon>
        <taxon>Pseudomonas</taxon>
    </lineage>
</organism>
<dbReference type="AlphaFoldDB" id="A0A4P6FX36"/>
<dbReference type="SUPFAM" id="SSF56399">
    <property type="entry name" value="ADP-ribosylation"/>
    <property type="match status" value="1"/>
</dbReference>